<dbReference type="EMBL" id="QHKM01000007">
    <property type="protein sequence ID" value="RAK64084.1"/>
    <property type="molecule type" value="Genomic_DNA"/>
</dbReference>
<gene>
    <name evidence="2" type="ORF">DLM85_19280</name>
</gene>
<reference evidence="3" key="1">
    <citation type="submission" date="2018-05" db="EMBL/GenBank/DDBJ databases">
        <authorList>
            <person name="Nie L."/>
        </authorList>
    </citation>
    <scope>NUCLEOTIDE SEQUENCE [LARGE SCALE GENOMIC DNA]</scope>
    <source>
        <strain evidence="3">NL</strain>
    </source>
</reference>
<dbReference type="SUPFAM" id="SSF51182">
    <property type="entry name" value="RmlC-like cupins"/>
    <property type="match status" value="1"/>
</dbReference>
<comment type="caution">
    <text evidence="2">The sequence shown here is derived from an EMBL/GenBank/DDBJ whole genome shotgun (WGS) entry which is preliminary data.</text>
</comment>
<dbReference type="OrthoDB" id="1423961at2"/>
<evidence type="ECO:0000313" key="3">
    <source>
        <dbReference type="Proteomes" id="UP000248553"/>
    </source>
</evidence>
<dbReference type="InterPro" id="IPR011051">
    <property type="entry name" value="RmlC_Cupin_sf"/>
</dbReference>
<dbReference type="InterPro" id="IPR013096">
    <property type="entry name" value="Cupin_2"/>
</dbReference>
<feature type="domain" description="Cupin type-2" evidence="1">
    <location>
        <begin position="68"/>
        <end position="132"/>
    </location>
</feature>
<dbReference type="Pfam" id="PF07883">
    <property type="entry name" value="Cupin_2"/>
    <property type="match status" value="1"/>
</dbReference>
<evidence type="ECO:0000313" key="2">
    <source>
        <dbReference type="EMBL" id="RAK64084.1"/>
    </source>
</evidence>
<dbReference type="InterPro" id="IPR053146">
    <property type="entry name" value="QDO-like"/>
</dbReference>
<dbReference type="Proteomes" id="UP000248553">
    <property type="component" value="Unassembled WGS sequence"/>
</dbReference>
<accession>A0A328BE09</accession>
<evidence type="ECO:0000259" key="1">
    <source>
        <dbReference type="Pfam" id="PF07883"/>
    </source>
</evidence>
<organism evidence="2 3">
    <name type="scientific">Hymenobacter edaphi</name>
    <dbReference type="NCBI Taxonomy" id="2211146"/>
    <lineage>
        <taxon>Bacteria</taxon>
        <taxon>Pseudomonadati</taxon>
        <taxon>Bacteroidota</taxon>
        <taxon>Cytophagia</taxon>
        <taxon>Cytophagales</taxon>
        <taxon>Hymenobacteraceae</taxon>
        <taxon>Hymenobacter</taxon>
    </lineage>
</organism>
<protein>
    <recommendedName>
        <fullName evidence="1">Cupin type-2 domain-containing protein</fullName>
    </recommendedName>
</protein>
<proteinExistence type="predicted"/>
<sequence>MKTPAIPAAGPLRAAAPAVEIVEPTLMPGRQPLLRHRCLQHSWWHRGSLVTPLVTGADSLGEFALLDVSLQRGCELPPHTHRCEDETYVVLEGRLRFYVDNDVLPAGPGDTMHLPRHRRHWFRLESDYARVLLHVAPAGLEHFYRALSEPAQALIVPPLPPAEPDPAPLAAVAARFGLCFD</sequence>
<dbReference type="Gene3D" id="2.60.120.10">
    <property type="entry name" value="Jelly Rolls"/>
    <property type="match status" value="1"/>
</dbReference>
<keyword evidence="3" id="KW-1185">Reference proteome</keyword>
<dbReference type="PANTHER" id="PTHR36440">
    <property type="entry name" value="PUTATIVE (AFU_ORTHOLOGUE AFUA_8G07350)-RELATED"/>
    <property type="match status" value="1"/>
</dbReference>
<dbReference type="RefSeq" id="WP_111479805.1">
    <property type="nucleotide sequence ID" value="NZ_QHKM01000007.1"/>
</dbReference>
<dbReference type="AlphaFoldDB" id="A0A328BE09"/>
<dbReference type="InterPro" id="IPR014710">
    <property type="entry name" value="RmlC-like_jellyroll"/>
</dbReference>
<dbReference type="PANTHER" id="PTHR36440:SF1">
    <property type="entry name" value="PUTATIVE (AFU_ORTHOLOGUE AFUA_8G07350)-RELATED"/>
    <property type="match status" value="1"/>
</dbReference>
<name>A0A328BE09_9BACT</name>